<keyword evidence="3" id="KW-1185">Reference proteome</keyword>
<comment type="caution">
    <text evidence="2">The sequence shown here is derived from an EMBL/GenBank/DDBJ whole genome shotgun (WGS) entry which is preliminary data.</text>
</comment>
<evidence type="ECO:0000256" key="1">
    <source>
        <dbReference type="SAM" id="MobiDB-lite"/>
    </source>
</evidence>
<feature type="region of interest" description="Disordered" evidence="1">
    <location>
        <begin position="1"/>
        <end position="29"/>
    </location>
</feature>
<feature type="compositionally biased region" description="Basic and acidic residues" evidence="1">
    <location>
        <begin position="1"/>
        <end position="16"/>
    </location>
</feature>
<sequence length="478" mass="53320">MKLLESKKRAESRPESSENPSDTDPPHKKTRDLPNLTECHACGFKVDVCTGKNRLRTLYSEWRVVLLCKKCFSSVESSQICSYCFSGASPESFRCNQCLHSVHKSCFLKYKNAAPWSYACLGSEFSVCVDCWIPKHLAISRRRNKIGVKNGKNGRVMPEKGSPRVFGGGNLVRSMEDLVEDAKRAVGEKVEAAARARDEAMQKAMVARSALEIANNALSLVANREESSLNLPPKMDAVKVLDGSELTFELHPRFNSLPRISKSCCLLNVSYLDTPKRWTSSVDLSCKTSKSRNASDRDKHEISNDSVGAALDSGSLTDLNLLCMGTSGMETGLRAAEFGSEGIGEELLNEGEGSCSDRLINFSEDSGMELDHKQADSPLHREEQCIRQPDRYFFKYSRRCNGQPDSALHTEERCNGQPDHYFFKYSSGCNGQPGSALHTEEQCNGQPNSALHTEKRCNGQPDRYFFKYSRRSRSLNQI</sequence>
<dbReference type="EMBL" id="QZWG01000015">
    <property type="protein sequence ID" value="RZB63148.1"/>
    <property type="molecule type" value="Genomic_DNA"/>
</dbReference>
<gene>
    <name evidence="2" type="ORF">D0Y65_040012</name>
</gene>
<organism evidence="2 3">
    <name type="scientific">Glycine soja</name>
    <name type="common">Wild soybean</name>
    <dbReference type="NCBI Taxonomy" id="3848"/>
    <lineage>
        <taxon>Eukaryota</taxon>
        <taxon>Viridiplantae</taxon>
        <taxon>Streptophyta</taxon>
        <taxon>Embryophyta</taxon>
        <taxon>Tracheophyta</taxon>
        <taxon>Spermatophyta</taxon>
        <taxon>Magnoliopsida</taxon>
        <taxon>eudicotyledons</taxon>
        <taxon>Gunneridae</taxon>
        <taxon>Pentapetalae</taxon>
        <taxon>rosids</taxon>
        <taxon>fabids</taxon>
        <taxon>Fabales</taxon>
        <taxon>Fabaceae</taxon>
        <taxon>Papilionoideae</taxon>
        <taxon>50 kb inversion clade</taxon>
        <taxon>NPAAA clade</taxon>
        <taxon>indigoferoid/millettioid clade</taxon>
        <taxon>Phaseoleae</taxon>
        <taxon>Glycine</taxon>
        <taxon>Glycine subgen. Soja</taxon>
    </lineage>
</organism>
<dbReference type="Proteomes" id="UP000289340">
    <property type="component" value="Chromosome 15"/>
</dbReference>
<dbReference type="PANTHER" id="PTHR38530">
    <property type="entry name" value="OS06G0468300 PROTEIN"/>
    <property type="match status" value="1"/>
</dbReference>
<evidence type="ECO:0000313" key="2">
    <source>
        <dbReference type="EMBL" id="RZB63148.1"/>
    </source>
</evidence>
<name>A0A445GPJ8_GLYSO</name>
<protein>
    <submittedName>
        <fullName evidence="2">Uncharacterized protein</fullName>
    </submittedName>
</protein>
<evidence type="ECO:0000313" key="3">
    <source>
        <dbReference type="Proteomes" id="UP000289340"/>
    </source>
</evidence>
<accession>A0A445GPJ8</accession>
<reference evidence="2 3" key="1">
    <citation type="submission" date="2018-09" db="EMBL/GenBank/DDBJ databases">
        <title>A high-quality reference genome of wild soybean provides a powerful tool to mine soybean genomes.</title>
        <authorList>
            <person name="Xie M."/>
            <person name="Chung C.Y.L."/>
            <person name="Li M.-W."/>
            <person name="Wong F.-L."/>
            <person name="Chan T.-F."/>
            <person name="Lam H.-M."/>
        </authorList>
    </citation>
    <scope>NUCLEOTIDE SEQUENCE [LARGE SCALE GENOMIC DNA]</scope>
    <source>
        <strain evidence="3">cv. W05</strain>
        <tissue evidence="2">Hypocotyl of etiolated seedlings</tissue>
    </source>
</reference>
<dbReference type="AlphaFoldDB" id="A0A445GPJ8"/>
<proteinExistence type="predicted"/>